<organism evidence="1">
    <name type="scientific">Metalysinibacillus saudimassiliensis</name>
    <dbReference type="NCBI Taxonomy" id="1461583"/>
    <lineage>
        <taxon>Bacteria</taxon>
        <taxon>Bacillati</taxon>
        <taxon>Bacillota</taxon>
        <taxon>Bacilli</taxon>
        <taxon>Bacillales</taxon>
        <taxon>Caryophanaceae</taxon>
        <taxon>Metalysinibacillus</taxon>
    </lineage>
</organism>
<reference evidence="1" key="1">
    <citation type="submission" date="2014-07" db="EMBL/GenBank/DDBJ databases">
        <authorList>
            <person name="Urmite Genomes Urmite Genomes"/>
        </authorList>
    </citation>
    <scope>NUCLEOTIDE SEQUENCE</scope>
    <source>
        <strain evidence="1">13S34_air</strain>
    </source>
</reference>
<accession>A0A078MDF6</accession>
<sequence>MLESREDVRLLEEDIGELQSLAIEVEDLEWFGELENRMY</sequence>
<dbReference type="AlphaFoldDB" id="A0A078MDF6"/>
<protein>
    <submittedName>
        <fullName evidence="1">Uncharacterized protein</fullName>
    </submittedName>
</protein>
<evidence type="ECO:0000313" key="1">
    <source>
        <dbReference type="EMBL" id="CEA04254.1"/>
    </source>
</evidence>
<dbReference type="PATRIC" id="fig|1461583.4.peg.1826"/>
<dbReference type="EMBL" id="LN483075">
    <property type="protein sequence ID" value="CEA04254.1"/>
    <property type="molecule type" value="Genomic_DNA"/>
</dbReference>
<name>A0A078MDF6_9BACL</name>
<dbReference type="HOGENOM" id="CLU_3312309_0_0_9"/>
<gene>
    <name evidence="1" type="ORF">BN1050_01904</name>
</gene>
<proteinExistence type="predicted"/>